<dbReference type="Pfam" id="PF07593">
    <property type="entry name" value="UnbV_ASPIC"/>
    <property type="match status" value="1"/>
</dbReference>
<dbReference type="Proteomes" id="UP000253606">
    <property type="component" value="Chromosome"/>
</dbReference>
<dbReference type="PROSITE" id="PS50005">
    <property type="entry name" value="TPR"/>
    <property type="match status" value="2"/>
</dbReference>
<dbReference type="InterPro" id="IPR011990">
    <property type="entry name" value="TPR-like_helical_dom_sf"/>
</dbReference>
<dbReference type="PANTHER" id="PTHR44103">
    <property type="entry name" value="PROPROTEIN CONVERTASE P"/>
    <property type="match status" value="1"/>
</dbReference>
<dbReference type="InterPro" id="IPR019734">
    <property type="entry name" value="TPR_rpt"/>
</dbReference>
<dbReference type="InterPro" id="IPR011519">
    <property type="entry name" value="UnbV_ASPIC"/>
</dbReference>
<keyword evidence="5" id="KW-1185">Reference proteome</keyword>
<protein>
    <recommendedName>
        <fullName evidence="3">ASPIC/UnbV domain-containing protein</fullName>
    </recommendedName>
</protein>
<dbReference type="EMBL" id="CP030840">
    <property type="protein sequence ID" value="AXC15235.1"/>
    <property type="molecule type" value="Genomic_DNA"/>
</dbReference>
<dbReference type="PROSITE" id="PS51257">
    <property type="entry name" value="PROKAR_LIPOPROTEIN"/>
    <property type="match status" value="1"/>
</dbReference>
<dbReference type="Pfam" id="PF13432">
    <property type="entry name" value="TPR_16"/>
    <property type="match status" value="1"/>
</dbReference>
<dbReference type="KEGG" id="abas:ACPOL_5991"/>
<keyword evidence="2" id="KW-0802">TPR repeat</keyword>
<evidence type="ECO:0000313" key="4">
    <source>
        <dbReference type="EMBL" id="AXC15235.1"/>
    </source>
</evidence>
<accession>A0A2Z5G9J4</accession>
<dbReference type="PANTHER" id="PTHR44103:SF1">
    <property type="entry name" value="PROPROTEIN CONVERTASE P"/>
    <property type="match status" value="1"/>
</dbReference>
<evidence type="ECO:0000313" key="5">
    <source>
        <dbReference type="Proteomes" id="UP000253606"/>
    </source>
</evidence>
<reference evidence="4 5" key="1">
    <citation type="journal article" date="2018" name="Front. Microbiol.">
        <title>Hydrolytic Capabilities as a Key to Environmental Success: Chitinolytic and Cellulolytic Acidobacteria From Acidic Sub-arctic Soils and Boreal Peatlands.</title>
        <authorList>
            <person name="Belova S.E."/>
            <person name="Ravin N.V."/>
            <person name="Pankratov T.A."/>
            <person name="Rakitin A.L."/>
            <person name="Ivanova A.A."/>
            <person name="Beletsky A.V."/>
            <person name="Mardanov A.V."/>
            <person name="Sinninghe Damste J.S."/>
            <person name="Dedysh S.N."/>
        </authorList>
    </citation>
    <scope>NUCLEOTIDE SEQUENCE [LARGE SCALE GENOMIC DNA]</scope>
    <source>
        <strain evidence="4 5">SBC82</strain>
    </source>
</reference>
<evidence type="ECO:0000256" key="2">
    <source>
        <dbReference type="PROSITE-ProRule" id="PRU00339"/>
    </source>
</evidence>
<dbReference type="Gene3D" id="2.130.10.130">
    <property type="entry name" value="Integrin alpha, N-terminal"/>
    <property type="match status" value="1"/>
</dbReference>
<evidence type="ECO:0000256" key="1">
    <source>
        <dbReference type="ARBA" id="ARBA00022729"/>
    </source>
</evidence>
<dbReference type="InterPro" id="IPR013517">
    <property type="entry name" value="FG-GAP"/>
</dbReference>
<dbReference type="SUPFAM" id="SSF69318">
    <property type="entry name" value="Integrin alpha N-terminal domain"/>
    <property type="match status" value="1"/>
</dbReference>
<feature type="domain" description="ASPIC/UnbV" evidence="3">
    <location>
        <begin position="687"/>
        <end position="723"/>
    </location>
</feature>
<dbReference type="Pfam" id="PF13517">
    <property type="entry name" value="FG-GAP_3"/>
    <property type="match status" value="1"/>
</dbReference>
<sequence>MKESASEVRRTQIASFLSILIVLLLVGCRGGLPKPDSRSYREFVSTFYTGLAALQVGDDVRAEKELARCTEMVAAEPAGWANWGILRLRQRDFEAAGERLQKARKLAPANDRIYYLLGLVDTGKGRSAESIADFRKAIELNPANLIATYQLAQEIERQADTNSDAEFEELMRKIVRAQPANVAALLELGRMAAKRGDGVALEQAITAIKQQSSGWPPEVQQQLAALETAASSSDPRNAALRTTFLRNVLMRLPDFRQELAAIKPSPGDEAQPFTSFLKVQTPVFTPATADTEMRFNAEPLPSPKNQDWNWIEAITLTDAGAPTTIVANGDSVLTATGAEFPFPGGTERTPPSPEGIVPVDFNFDFKTDLVLAGAGGLRFLRQDSVQSFTDVTTQTKLPSSILNGQYTGAWAVDIEADGDLDLVVGSERGSPVVLRNNGDGSFTPISPFKGVSGVRGFVWADLNGDGNPDATFIDGSGHLRVFENDRSGRFSEVPVPDQIVDVKAIAAADLSHDGILDLVVSTGNGLIQRLSEKSDRTGWDSAEIAHVTPGFLDDEVRLQAADIDNNGAIDLILERVATSNSSTGPGALLWLGDERGGFPQHGEAAGPTKVCAVADVDGNGRLDLLGISQDSQAIVARNIGSKNYHWQVIRPRAKQAVGDQRINSFGVGGEIEIRSGLLVQMQQITGPQVHFGLGDQDHTDVARIMWPNGTLRAEFALKADQQVVTEQRLKGSCPFLFAYNGKQIEFVKDAVPWGSAIGLRIDNLGTASIAATEEWYKIGLDELVPHDGYYDLRITGELWETYYYDYLGLMAVDHPAGTEIYTDERFMVPAAKPRIIAVATPHKIAGAIDDNGRDVTSVVRDLDGQYLDTFGRGQYQGITRDHFVQVDLGNELPLQGPLYIIAKGWLHPSDSSINVASSQGSAPSPRPLSLEVPDGHGGWSVARSNLGFPAGRKKICVIDITNIFHPGTPHYIRLRTNLEVYWDSIEWAQGSSQAPVKVTRLSASSALLRYRGYSVVHQANASSPEIPDYNSLAGTRQPWRDLEGYYTRYGDVRELLKGTDDRYVIMNAGDELSLQFSAVPPPPAGWVRDYVIAGDGWIKDGDFNSTYSKTVLPLPHHDKKDYNSSPTKLEDEWVYQHHPDDWQTFHTRYVTSQPFQTALRSGATQ</sequence>
<evidence type="ECO:0000259" key="3">
    <source>
        <dbReference type="Pfam" id="PF07593"/>
    </source>
</evidence>
<organism evidence="4 5">
    <name type="scientific">Acidisarcina polymorpha</name>
    <dbReference type="NCBI Taxonomy" id="2211140"/>
    <lineage>
        <taxon>Bacteria</taxon>
        <taxon>Pseudomonadati</taxon>
        <taxon>Acidobacteriota</taxon>
        <taxon>Terriglobia</taxon>
        <taxon>Terriglobales</taxon>
        <taxon>Acidobacteriaceae</taxon>
        <taxon>Acidisarcina</taxon>
    </lineage>
</organism>
<feature type="repeat" description="TPR" evidence="2">
    <location>
        <begin position="77"/>
        <end position="110"/>
    </location>
</feature>
<dbReference type="SUPFAM" id="SSF48452">
    <property type="entry name" value="TPR-like"/>
    <property type="match status" value="1"/>
</dbReference>
<keyword evidence="1" id="KW-0732">Signal</keyword>
<dbReference type="AlphaFoldDB" id="A0A2Z5G9J4"/>
<proteinExistence type="predicted"/>
<dbReference type="InterPro" id="IPR028994">
    <property type="entry name" value="Integrin_alpha_N"/>
</dbReference>
<dbReference type="SMART" id="SM00028">
    <property type="entry name" value="TPR"/>
    <property type="match status" value="2"/>
</dbReference>
<dbReference type="Gene3D" id="1.25.40.10">
    <property type="entry name" value="Tetratricopeptide repeat domain"/>
    <property type="match status" value="1"/>
</dbReference>
<gene>
    <name evidence="4" type="ORF">ACPOL_5991</name>
</gene>
<name>A0A2Z5G9J4_9BACT</name>
<feature type="repeat" description="TPR" evidence="2">
    <location>
        <begin position="111"/>
        <end position="144"/>
    </location>
</feature>